<dbReference type="AlphaFoldDB" id="A0AAW0FUA6"/>
<dbReference type="Pfam" id="PF01419">
    <property type="entry name" value="Jacalin"/>
    <property type="match status" value="1"/>
</dbReference>
<dbReference type="PANTHER" id="PTHR21054">
    <property type="entry name" value="ZINC METALLOPROTEINASE-RELATED"/>
    <property type="match status" value="1"/>
</dbReference>
<proteinExistence type="predicted"/>
<dbReference type="GO" id="GO:0005737">
    <property type="term" value="C:cytoplasm"/>
    <property type="evidence" value="ECO:0007669"/>
    <property type="project" value="TreeGrafter"/>
</dbReference>
<dbReference type="InterPro" id="IPR021917">
    <property type="entry name" value="Unchr_Zn-peptidase-like"/>
</dbReference>
<dbReference type="SUPFAM" id="SSF51101">
    <property type="entry name" value="Mannose-binding lectins"/>
    <property type="match status" value="1"/>
</dbReference>
<sequence length="749" mass="83221">MPLTFNYQDHEIVSSSTVIVSGRTSTGINTGVISFTNNKNKVYPPQHFEVNNNGNFKALLHVYPGENNIFEVQVSDNGFINGLGFPQYNGNQHVVDQGQLALTYNPLPHNKPVHLCVILGKDSNGSYDMPSYRLQRGEVANLDTAIRKLKVAGRLMQAFTQDEMRAIGLSNRSFQFVEETVKHQGIFGYNVESPTPHQEVKIHVIRSPKTVAELRNPNVAQQNPKGTDKGWLFSHAIDLMKNHSPEIFDTYRKMGTAIQCAFLYLDATFETRLKIILTHAALGGGTAEVKCAIFGSHGLHSWPINFPQVTPHFLDATHLSTNEVANDCNECGTSWECFNITLGAFMHEIGHSLGSPHQVNGVMLRDYVWWNRSFQTREMECLRRGTRGEVIGADGNWPRVCHWNRLDLIRYLHHGSFSLPTDNFGKTFSTTFAPDKQHDDINKEPTLYNTPSGGALIKLQPGIFMVEFVTKDLARHHLEYFPRNYGGPGLQHEMMLDYNSSLQMLRQAAPKDASDDFAVRVLSLGGDLFINNFKDHCSNSGKDNVIKSDFGLNRGTLTGYKSALLGKSKDKKPAIIGFDLNTVYKVRIYHGGALDGVKFYFTVPSGGGQSSKSPGGAPKVPARNYLNKLVNKLSDTSITPKHDTSSSPNGNLPEGTKKEVLIGNEKKDFSELVLDPGEVITRFHFRNGAWMDAIQFETTAGRLSPMFGNAKGGHLSTLEAPSHDFELIGMYGYTGSWLDGLGVIYTSKR</sequence>
<reference evidence="3 4" key="1">
    <citation type="submission" date="2022-09" db="EMBL/GenBank/DDBJ databases">
        <authorList>
            <person name="Palmer J.M."/>
        </authorList>
    </citation>
    <scope>NUCLEOTIDE SEQUENCE [LARGE SCALE GENOMIC DNA]</scope>
    <source>
        <strain evidence="3 4">DSM 7382</strain>
    </source>
</reference>
<dbReference type="Pfam" id="PF12044">
    <property type="entry name" value="Metallopep"/>
    <property type="match status" value="1"/>
</dbReference>
<dbReference type="InterPro" id="IPR036404">
    <property type="entry name" value="Jacalin-like_lectin_dom_sf"/>
</dbReference>
<feature type="compositionally biased region" description="Polar residues" evidence="1">
    <location>
        <begin position="636"/>
        <end position="650"/>
    </location>
</feature>
<evidence type="ECO:0000313" key="4">
    <source>
        <dbReference type="Proteomes" id="UP001385951"/>
    </source>
</evidence>
<feature type="region of interest" description="Disordered" evidence="1">
    <location>
        <begin position="636"/>
        <end position="655"/>
    </location>
</feature>
<protein>
    <recommendedName>
        <fullName evidence="2">Jacalin-type lectin domain-containing protein</fullName>
    </recommendedName>
</protein>
<dbReference type="InterPro" id="IPR001229">
    <property type="entry name" value="Jacalin-like_lectin_dom"/>
</dbReference>
<dbReference type="Gene3D" id="2.100.10.30">
    <property type="entry name" value="Jacalin-like lectin domain"/>
    <property type="match status" value="1"/>
</dbReference>
<gene>
    <name evidence="3" type="ORF">QCA50_012119</name>
</gene>
<feature type="domain" description="Jacalin-type lectin" evidence="2">
    <location>
        <begin position="559"/>
        <end position="747"/>
    </location>
</feature>
<keyword evidence="4" id="KW-1185">Reference proteome</keyword>
<evidence type="ECO:0000259" key="2">
    <source>
        <dbReference type="PROSITE" id="PS51752"/>
    </source>
</evidence>
<comment type="caution">
    <text evidence="3">The sequence shown here is derived from an EMBL/GenBank/DDBJ whole genome shotgun (WGS) entry which is preliminary data.</text>
</comment>
<dbReference type="PROSITE" id="PS51752">
    <property type="entry name" value="JACALIN_LECTIN"/>
    <property type="match status" value="1"/>
</dbReference>
<evidence type="ECO:0000256" key="1">
    <source>
        <dbReference type="SAM" id="MobiDB-lite"/>
    </source>
</evidence>
<dbReference type="InterPro" id="IPR053002">
    <property type="entry name" value="Metalloproteinase_M10B"/>
</dbReference>
<dbReference type="Proteomes" id="UP001385951">
    <property type="component" value="Unassembled WGS sequence"/>
</dbReference>
<evidence type="ECO:0000313" key="3">
    <source>
        <dbReference type="EMBL" id="KAK7684870.1"/>
    </source>
</evidence>
<organism evidence="3 4">
    <name type="scientific">Cerrena zonata</name>
    <dbReference type="NCBI Taxonomy" id="2478898"/>
    <lineage>
        <taxon>Eukaryota</taxon>
        <taxon>Fungi</taxon>
        <taxon>Dikarya</taxon>
        <taxon>Basidiomycota</taxon>
        <taxon>Agaricomycotina</taxon>
        <taxon>Agaricomycetes</taxon>
        <taxon>Polyporales</taxon>
        <taxon>Cerrenaceae</taxon>
        <taxon>Cerrena</taxon>
    </lineage>
</organism>
<dbReference type="PANTHER" id="PTHR21054:SF2">
    <property type="entry name" value="MIP04191P"/>
    <property type="match status" value="1"/>
</dbReference>
<name>A0AAW0FUA6_9APHY</name>
<dbReference type="EMBL" id="JASBNA010000023">
    <property type="protein sequence ID" value="KAK7684870.1"/>
    <property type="molecule type" value="Genomic_DNA"/>
</dbReference>
<accession>A0AAW0FUA6</accession>